<dbReference type="AlphaFoldDB" id="H8FP00"/>
<evidence type="ECO:0000256" key="4">
    <source>
        <dbReference type="ARBA" id="ARBA00022452"/>
    </source>
</evidence>
<dbReference type="STRING" id="1150626.PHAMO_180057"/>
<evidence type="ECO:0000256" key="9">
    <source>
        <dbReference type="SAM" id="SignalP"/>
    </source>
</evidence>
<gene>
    <name evidence="10" type="ORF">PHAMO_180057</name>
</gene>
<keyword evidence="11" id="KW-1185">Reference proteome</keyword>
<feature type="coiled-coil region" evidence="8">
    <location>
        <begin position="198"/>
        <end position="232"/>
    </location>
</feature>
<dbReference type="eggNOG" id="COG1538">
    <property type="taxonomic scope" value="Bacteria"/>
</dbReference>
<dbReference type="GO" id="GO:0015288">
    <property type="term" value="F:porin activity"/>
    <property type="evidence" value="ECO:0007669"/>
    <property type="project" value="TreeGrafter"/>
</dbReference>
<dbReference type="InterPro" id="IPR051906">
    <property type="entry name" value="TolC-like"/>
</dbReference>
<organism evidence="10 11">
    <name type="scientific">Magnetospirillum molischianum DSM 120</name>
    <dbReference type="NCBI Taxonomy" id="1150626"/>
    <lineage>
        <taxon>Bacteria</taxon>
        <taxon>Pseudomonadati</taxon>
        <taxon>Pseudomonadota</taxon>
        <taxon>Alphaproteobacteria</taxon>
        <taxon>Rhodospirillales</taxon>
        <taxon>Rhodospirillaceae</taxon>
        <taxon>Magnetospirillum</taxon>
    </lineage>
</organism>
<evidence type="ECO:0000313" key="10">
    <source>
        <dbReference type="EMBL" id="CCG40088.1"/>
    </source>
</evidence>
<reference evidence="10 11" key="1">
    <citation type="journal article" date="2012" name="J. Bacteriol.">
        <title>Draft Genome Sequence of the Purple Photosynthetic Bacterium Phaeospirillum molischianum DSM120, a Particularly Versatile Bacterium.</title>
        <authorList>
            <person name="Duquesne K."/>
            <person name="Prima V."/>
            <person name="Ji B."/>
            <person name="Rouy Z."/>
            <person name="Medigue C."/>
            <person name="Talla E."/>
            <person name="Sturgis J.N."/>
        </authorList>
    </citation>
    <scope>NUCLEOTIDE SEQUENCE [LARGE SCALE GENOMIC DNA]</scope>
    <source>
        <strain evidence="11">DSM120</strain>
    </source>
</reference>
<dbReference type="OrthoDB" id="9769048at2"/>
<dbReference type="PANTHER" id="PTHR30026:SF20">
    <property type="entry name" value="OUTER MEMBRANE PROTEIN TOLC"/>
    <property type="match status" value="1"/>
</dbReference>
<keyword evidence="4" id="KW-1134">Transmembrane beta strand</keyword>
<keyword evidence="5" id="KW-0812">Transmembrane</keyword>
<dbReference type="PANTHER" id="PTHR30026">
    <property type="entry name" value="OUTER MEMBRANE PROTEIN TOLC"/>
    <property type="match status" value="1"/>
</dbReference>
<keyword evidence="8" id="KW-0175">Coiled coil</keyword>
<protein>
    <submittedName>
        <fullName evidence="10">Putative Outer membrane efflux protein</fullName>
    </submittedName>
</protein>
<dbReference type="EMBL" id="CAHP01000010">
    <property type="protein sequence ID" value="CCG40088.1"/>
    <property type="molecule type" value="Genomic_DNA"/>
</dbReference>
<keyword evidence="7" id="KW-0998">Cell outer membrane</keyword>
<sequence length="436" mass="48299">MTMKARRTVVTMALLAAFASCPPAWAEEAGSGPELTSMSSSGGSVDSLLNRARQMSLELQVAALEAEAATARIEGAGSLADPKLSLSVEDWNTNRNGGFFPGNPAASTMKKLRLSQELPFWGKRDLKREIAAAGARKAAVLKRQVENDLIARVKFAYADYHSAHLVIEAAKDLRTRLDTLARLARVRYAQALGRLQDVTRAEVEKSSLDAEIVRVEGERRKARARINRLLARPLDTPLLETPIARPIPVLESLDLAVLSERAQSENPDILAQIATIEGSDKALSLAERSWYPDFEVGVSAVKREGDWRGYEAMVSMNLPLQWGLRESDIGEAKAMTAAARAKREVRSRELDNEVADAWISLKSAHEVEMLLRESQLPQAEIGFQAALRSYEFGRSEMVDVFQSEQQVWKSHIDLVKVVFEQQVRLAELEKLVGRDL</sequence>
<keyword evidence="9" id="KW-0732">Signal</keyword>
<evidence type="ECO:0000256" key="2">
    <source>
        <dbReference type="ARBA" id="ARBA00007613"/>
    </source>
</evidence>
<evidence type="ECO:0000313" key="11">
    <source>
        <dbReference type="Proteomes" id="UP000004169"/>
    </source>
</evidence>
<evidence type="ECO:0000256" key="3">
    <source>
        <dbReference type="ARBA" id="ARBA00022448"/>
    </source>
</evidence>
<comment type="subcellular location">
    <subcellularLocation>
        <location evidence="1">Cell outer membrane</location>
    </subcellularLocation>
</comment>
<keyword evidence="6" id="KW-0472">Membrane</keyword>
<dbReference type="GO" id="GO:1990281">
    <property type="term" value="C:efflux pump complex"/>
    <property type="evidence" value="ECO:0007669"/>
    <property type="project" value="TreeGrafter"/>
</dbReference>
<comment type="caution">
    <text evidence="10">The sequence shown here is derived from an EMBL/GenBank/DDBJ whole genome shotgun (WGS) entry which is preliminary data.</text>
</comment>
<evidence type="ECO:0000256" key="6">
    <source>
        <dbReference type="ARBA" id="ARBA00023136"/>
    </source>
</evidence>
<dbReference type="Proteomes" id="UP000004169">
    <property type="component" value="Unassembled WGS sequence"/>
</dbReference>
<proteinExistence type="inferred from homology"/>
<dbReference type="GO" id="GO:0015562">
    <property type="term" value="F:efflux transmembrane transporter activity"/>
    <property type="evidence" value="ECO:0007669"/>
    <property type="project" value="InterPro"/>
</dbReference>
<evidence type="ECO:0000256" key="1">
    <source>
        <dbReference type="ARBA" id="ARBA00004442"/>
    </source>
</evidence>
<dbReference type="RefSeq" id="WP_002726070.1">
    <property type="nucleotide sequence ID" value="NZ_CAHP01000010.1"/>
</dbReference>
<dbReference type="InterPro" id="IPR003423">
    <property type="entry name" value="OMP_efflux"/>
</dbReference>
<evidence type="ECO:0000256" key="5">
    <source>
        <dbReference type="ARBA" id="ARBA00022692"/>
    </source>
</evidence>
<dbReference type="Gene3D" id="1.20.1600.10">
    <property type="entry name" value="Outer membrane efflux proteins (OEP)"/>
    <property type="match status" value="1"/>
</dbReference>
<accession>H8FP00</accession>
<comment type="similarity">
    <text evidence="2">Belongs to the outer membrane factor (OMF) (TC 1.B.17) family.</text>
</comment>
<evidence type="ECO:0000256" key="8">
    <source>
        <dbReference type="SAM" id="Coils"/>
    </source>
</evidence>
<keyword evidence="3" id="KW-0813">Transport</keyword>
<feature type="signal peptide" evidence="9">
    <location>
        <begin position="1"/>
        <end position="26"/>
    </location>
</feature>
<evidence type="ECO:0000256" key="7">
    <source>
        <dbReference type="ARBA" id="ARBA00023237"/>
    </source>
</evidence>
<dbReference type="Pfam" id="PF02321">
    <property type="entry name" value="OEP"/>
    <property type="match status" value="2"/>
</dbReference>
<dbReference type="PROSITE" id="PS51257">
    <property type="entry name" value="PROKAR_LIPOPROTEIN"/>
    <property type="match status" value="1"/>
</dbReference>
<dbReference type="SUPFAM" id="SSF56954">
    <property type="entry name" value="Outer membrane efflux proteins (OEP)"/>
    <property type="match status" value="1"/>
</dbReference>
<dbReference type="GO" id="GO:0009279">
    <property type="term" value="C:cell outer membrane"/>
    <property type="evidence" value="ECO:0007669"/>
    <property type="project" value="UniProtKB-SubCell"/>
</dbReference>
<name>H8FP00_MAGML</name>
<feature type="chain" id="PRO_5003612267" evidence="9">
    <location>
        <begin position="27"/>
        <end position="436"/>
    </location>
</feature>